<evidence type="ECO:0000256" key="2">
    <source>
        <dbReference type="ARBA" id="ARBA00005619"/>
    </source>
</evidence>
<accession>A0A8K0KKQ9</accession>
<dbReference type="GO" id="GO:0043001">
    <property type="term" value="P:Golgi to plasma membrane protein transport"/>
    <property type="evidence" value="ECO:0007669"/>
    <property type="project" value="TreeGrafter"/>
</dbReference>
<feature type="transmembrane region" description="Helical" evidence="11">
    <location>
        <begin position="36"/>
        <end position="56"/>
    </location>
</feature>
<dbReference type="SUPFAM" id="SSF52540">
    <property type="entry name" value="P-loop containing nucleoside triphosphate hydrolases"/>
    <property type="match status" value="1"/>
</dbReference>
<evidence type="ECO:0000256" key="10">
    <source>
        <dbReference type="ARBA" id="ARBA00023170"/>
    </source>
</evidence>
<dbReference type="OrthoDB" id="41266at2759"/>
<evidence type="ECO:0000256" key="11">
    <source>
        <dbReference type="SAM" id="Phobius"/>
    </source>
</evidence>
<dbReference type="InterPro" id="IPR024156">
    <property type="entry name" value="Small_GTPase_ARF"/>
</dbReference>
<evidence type="ECO:0000256" key="8">
    <source>
        <dbReference type="ARBA" id="ARBA00023134"/>
    </source>
</evidence>
<organism evidence="12 13">
    <name type="scientific">Ladona fulva</name>
    <name type="common">Scarce chaser dragonfly</name>
    <name type="synonym">Libellula fulva</name>
    <dbReference type="NCBI Taxonomy" id="123851"/>
    <lineage>
        <taxon>Eukaryota</taxon>
        <taxon>Metazoa</taxon>
        <taxon>Ecdysozoa</taxon>
        <taxon>Arthropoda</taxon>
        <taxon>Hexapoda</taxon>
        <taxon>Insecta</taxon>
        <taxon>Pterygota</taxon>
        <taxon>Palaeoptera</taxon>
        <taxon>Odonata</taxon>
        <taxon>Epiprocta</taxon>
        <taxon>Anisoptera</taxon>
        <taxon>Libelluloidea</taxon>
        <taxon>Libellulidae</taxon>
        <taxon>Ladona</taxon>
    </lineage>
</organism>
<comment type="similarity">
    <text evidence="2">Belongs to the SRP receptor beta subunit family.</text>
</comment>
<protein>
    <recommendedName>
        <fullName evidence="3">Signal recognition particle receptor subunit beta</fullName>
    </recommendedName>
</protein>
<evidence type="ECO:0000256" key="9">
    <source>
        <dbReference type="ARBA" id="ARBA00023136"/>
    </source>
</evidence>
<evidence type="ECO:0000256" key="4">
    <source>
        <dbReference type="ARBA" id="ARBA00022692"/>
    </source>
</evidence>
<keyword evidence="5" id="KW-0547">Nucleotide-binding</keyword>
<evidence type="ECO:0000256" key="7">
    <source>
        <dbReference type="ARBA" id="ARBA00022989"/>
    </source>
</evidence>
<dbReference type="GO" id="GO:0005794">
    <property type="term" value="C:Golgi apparatus"/>
    <property type="evidence" value="ECO:0007669"/>
    <property type="project" value="TreeGrafter"/>
</dbReference>
<dbReference type="Proteomes" id="UP000792457">
    <property type="component" value="Unassembled WGS sequence"/>
</dbReference>
<evidence type="ECO:0000256" key="6">
    <source>
        <dbReference type="ARBA" id="ARBA00022824"/>
    </source>
</evidence>
<keyword evidence="8" id="KW-0342">GTP-binding</keyword>
<evidence type="ECO:0000313" key="13">
    <source>
        <dbReference type="Proteomes" id="UP000792457"/>
    </source>
</evidence>
<dbReference type="PROSITE" id="PS51417">
    <property type="entry name" value="ARF"/>
    <property type="match status" value="1"/>
</dbReference>
<keyword evidence="9 11" id="KW-0472">Membrane</keyword>
<dbReference type="InterPro" id="IPR019009">
    <property type="entry name" value="SRP_receptor_beta_su"/>
</dbReference>
<keyword evidence="4 11" id="KW-0812">Transmembrane</keyword>
<reference evidence="12" key="1">
    <citation type="submission" date="2013-04" db="EMBL/GenBank/DDBJ databases">
        <authorList>
            <person name="Qu J."/>
            <person name="Murali S.C."/>
            <person name="Bandaranaike D."/>
            <person name="Bellair M."/>
            <person name="Blankenburg K."/>
            <person name="Chao H."/>
            <person name="Dinh H."/>
            <person name="Doddapaneni H."/>
            <person name="Downs B."/>
            <person name="Dugan-Rocha S."/>
            <person name="Elkadiri S."/>
            <person name="Gnanaolivu R.D."/>
            <person name="Hernandez B."/>
            <person name="Javaid M."/>
            <person name="Jayaseelan J.C."/>
            <person name="Lee S."/>
            <person name="Li M."/>
            <person name="Ming W."/>
            <person name="Munidasa M."/>
            <person name="Muniz J."/>
            <person name="Nguyen L."/>
            <person name="Ongeri F."/>
            <person name="Osuji N."/>
            <person name="Pu L.-L."/>
            <person name="Puazo M."/>
            <person name="Qu C."/>
            <person name="Quiroz J."/>
            <person name="Raj R."/>
            <person name="Weissenberger G."/>
            <person name="Xin Y."/>
            <person name="Zou X."/>
            <person name="Han Y."/>
            <person name="Richards S."/>
            <person name="Worley K."/>
            <person name="Muzny D."/>
            <person name="Gibbs R."/>
        </authorList>
    </citation>
    <scope>NUCLEOTIDE SEQUENCE</scope>
    <source>
        <strain evidence="12">Sampled in the wild</strain>
    </source>
</reference>
<sequence length="267" mass="30565">MKIESLYPPHKANMADKKDSTFKDEFLSNINIDENLISIIVAVVVIFITLGIFFLWRRKKLSRRSVLVMGLCDSGKTLLFTRLLQNKFVLTYTSMKENTGDFISNKRSLKIVDIPGHERIRAKFYDQYKLSARGIIYVIDGVTIQKELRDVAEFLYTLMTDLNSISYNLPVAIVCNKQDQTMAKGSTVIRSLLEKEMNMLRVTKTSQLQSTLDGSDKNTFLGKKDKDFSFDHLYPLKVEFMETCAMNKNADNPPDLESVMSWLAKVA</sequence>
<dbReference type="PANTHER" id="PTHR45909">
    <property type="entry name" value="ADP-RIBOSYLATION FACTOR-RELATED PROTEIN 1"/>
    <property type="match status" value="1"/>
</dbReference>
<dbReference type="GO" id="GO:0006886">
    <property type="term" value="P:intracellular protein transport"/>
    <property type="evidence" value="ECO:0007669"/>
    <property type="project" value="TreeGrafter"/>
</dbReference>
<evidence type="ECO:0000313" key="12">
    <source>
        <dbReference type="EMBL" id="KAG8234058.1"/>
    </source>
</evidence>
<evidence type="ECO:0000256" key="5">
    <source>
        <dbReference type="ARBA" id="ARBA00022741"/>
    </source>
</evidence>
<keyword evidence="7 11" id="KW-1133">Transmembrane helix</keyword>
<proteinExistence type="inferred from homology"/>
<reference evidence="12" key="2">
    <citation type="submission" date="2017-10" db="EMBL/GenBank/DDBJ databases">
        <title>Ladona fulva Genome sequencing and assembly.</title>
        <authorList>
            <person name="Murali S."/>
            <person name="Richards S."/>
            <person name="Bandaranaike D."/>
            <person name="Bellair M."/>
            <person name="Blankenburg K."/>
            <person name="Chao H."/>
            <person name="Dinh H."/>
            <person name="Doddapaneni H."/>
            <person name="Dugan-Rocha S."/>
            <person name="Elkadiri S."/>
            <person name="Gnanaolivu R."/>
            <person name="Hernandez B."/>
            <person name="Skinner E."/>
            <person name="Javaid M."/>
            <person name="Lee S."/>
            <person name="Li M."/>
            <person name="Ming W."/>
            <person name="Munidasa M."/>
            <person name="Muniz J."/>
            <person name="Nguyen L."/>
            <person name="Hughes D."/>
            <person name="Osuji N."/>
            <person name="Pu L.-L."/>
            <person name="Puazo M."/>
            <person name="Qu C."/>
            <person name="Quiroz J."/>
            <person name="Raj R."/>
            <person name="Weissenberger G."/>
            <person name="Xin Y."/>
            <person name="Zou X."/>
            <person name="Han Y."/>
            <person name="Worley K."/>
            <person name="Muzny D."/>
            <person name="Gibbs R."/>
        </authorList>
    </citation>
    <scope>NUCLEOTIDE SEQUENCE</scope>
    <source>
        <strain evidence="12">Sampled in the wild</strain>
    </source>
</reference>
<keyword evidence="10" id="KW-0675">Receptor</keyword>
<comment type="caution">
    <text evidence="12">The sequence shown here is derived from an EMBL/GenBank/DDBJ whole genome shotgun (WGS) entry which is preliminary data.</text>
</comment>
<dbReference type="GO" id="GO:0003924">
    <property type="term" value="F:GTPase activity"/>
    <property type="evidence" value="ECO:0007669"/>
    <property type="project" value="TreeGrafter"/>
</dbReference>
<dbReference type="AlphaFoldDB" id="A0A8K0KKQ9"/>
<comment type="subcellular location">
    <subcellularLocation>
        <location evidence="1">Endoplasmic reticulum membrane</location>
        <topology evidence="1">Single-pass membrane protein</topology>
    </subcellularLocation>
</comment>
<dbReference type="Gene3D" id="3.40.50.300">
    <property type="entry name" value="P-loop containing nucleotide triphosphate hydrolases"/>
    <property type="match status" value="1"/>
</dbReference>
<gene>
    <name evidence="12" type="ORF">J437_LFUL013554</name>
</gene>
<evidence type="ECO:0000256" key="1">
    <source>
        <dbReference type="ARBA" id="ARBA00004389"/>
    </source>
</evidence>
<dbReference type="Pfam" id="PF09439">
    <property type="entry name" value="SRPRB"/>
    <property type="match status" value="1"/>
</dbReference>
<keyword evidence="6" id="KW-0256">Endoplasmic reticulum</keyword>
<dbReference type="GO" id="GO:0005525">
    <property type="term" value="F:GTP binding"/>
    <property type="evidence" value="ECO:0007669"/>
    <property type="project" value="UniProtKB-KW"/>
</dbReference>
<name>A0A8K0KKQ9_LADFU</name>
<evidence type="ECO:0000256" key="3">
    <source>
        <dbReference type="ARBA" id="ARBA00020256"/>
    </source>
</evidence>
<dbReference type="GO" id="GO:0034067">
    <property type="term" value="P:protein localization to Golgi apparatus"/>
    <property type="evidence" value="ECO:0007669"/>
    <property type="project" value="TreeGrafter"/>
</dbReference>
<dbReference type="PANTHER" id="PTHR45909:SF1">
    <property type="entry name" value="ADP-RIBOSYLATION FACTOR-RELATED PROTEIN 1"/>
    <property type="match status" value="1"/>
</dbReference>
<dbReference type="InterPro" id="IPR027417">
    <property type="entry name" value="P-loop_NTPase"/>
</dbReference>
<dbReference type="GO" id="GO:0005789">
    <property type="term" value="C:endoplasmic reticulum membrane"/>
    <property type="evidence" value="ECO:0007669"/>
    <property type="project" value="UniProtKB-SubCell"/>
</dbReference>
<dbReference type="CDD" id="cd04105">
    <property type="entry name" value="SR_beta"/>
    <property type="match status" value="1"/>
</dbReference>
<keyword evidence="13" id="KW-1185">Reference proteome</keyword>
<dbReference type="EMBL" id="KZ308768">
    <property type="protein sequence ID" value="KAG8234058.1"/>
    <property type="molecule type" value="Genomic_DNA"/>
</dbReference>